<name>A0A4Y9VUE1_9PROT</name>
<dbReference type="InterPro" id="IPR004046">
    <property type="entry name" value="GST_C"/>
</dbReference>
<dbReference type="RefSeq" id="WP_135276118.1">
    <property type="nucleotide sequence ID" value="NZ_PQVH01000001.1"/>
</dbReference>
<reference evidence="3 4" key="1">
    <citation type="submission" date="2018-02" db="EMBL/GenBank/DDBJ databases">
        <title>A novel lanthanide dependent methylotroph, Methylotenera sp. La3113.</title>
        <authorList>
            <person name="Lv H."/>
            <person name="Tani A."/>
        </authorList>
    </citation>
    <scope>NUCLEOTIDE SEQUENCE [LARGE SCALE GENOMIC DNA]</scope>
    <source>
        <strain evidence="3 4">La3113</strain>
    </source>
</reference>
<dbReference type="PANTHER" id="PTHR43968:SF6">
    <property type="entry name" value="GLUTATHIONE S-TRANSFERASE OMEGA"/>
    <property type="match status" value="1"/>
</dbReference>
<dbReference type="PROSITE" id="PS50405">
    <property type="entry name" value="GST_CTER"/>
    <property type="match status" value="1"/>
</dbReference>
<evidence type="ECO:0000313" key="3">
    <source>
        <dbReference type="EMBL" id="TFW73335.1"/>
    </source>
</evidence>
<dbReference type="EMBL" id="PQVH01000001">
    <property type="protein sequence ID" value="TFW73335.1"/>
    <property type="molecule type" value="Genomic_DNA"/>
</dbReference>
<sequence>MKLLYTVNSPYARKVRIVAAEKHIDVQLQEVVLSAPDCPVKDYNPLGKVPVLILADGDSLYDSRVIAEYFDNRTPLAHLIPKDNGAKSAVRRWEALADGVCDAAVAVMLEQRKPQPMQDAAFIDKQMDKVTRGLTVLNNDLGQNKWCVDDTFSLADIAVGCVLGYLGLRFSQVINLAEDYANLDRLQAALLQRQSFKDTLPVAN</sequence>
<dbReference type="InterPro" id="IPR010987">
    <property type="entry name" value="Glutathione-S-Trfase_C-like"/>
</dbReference>
<feature type="domain" description="GST N-terminal" evidence="1">
    <location>
        <begin position="1"/>
        <end position="78"/>
    </location>
</feature>
<keyword evidence="3" id="KW-0808">Transferase</keyword>
<keyword evidence="4" id="KW-1185">Reference proteome</keyword>
<protein>
    <submittedName>
        <fullName evidence="3">Glutathione S-transferase</fullName>
    </submittedName>
</protein>
<dbReference type="GO" id="GO:0005737">
    <property type="term" value="C:cytoplasm"/>
    <property type="evidence" value="ECO:0007669"/>
    <property type="project" value="TreeGrafter"/>
</dbReference>
<dbReference type="PROSITE" id="PS50404">
    <property type="entry name" value="GST_NTER"/>
    <property type="match status" value="1"/>
</dbReference>
<dbReference type="Proteomes" id="UP000297706">
    <property type="component" value="Unassembled WGS sequence"/>
</dbReference>
<gene>
    <name evidence="3" type="ORF">C3Y98_00160</name>
</gene>
<dbReference type="SUPFAM" id="SSF47616">
    <property type="entry name" value="GST C-terminal domain-like"/>
    <property type="match status" value="1"/>
</dbReference>
<dbReference type="InterPro" id="IPR036249">
    <property type="entry name" value="Thioredoxin-like_sf"/>
</dbReference>
<accession>A0A4Y9VUE1</accession>
<dbReference type="InterPro" id="IPR050983">
    <property type="entry name" value="GST_Omega/HSP26"/>
</dbReference>
<dbReference type="Gene3D" id="3.40.30.10">
    <property type="entry name" value="Glutaredoxin"/>
    <property type="match status" value="1"/>
</dbReference>
<dbReference type="Gene3D" id="1.20.1050.10">
    <property type="match status" value="1"/>
</dbReference>
<dbReference type="SFLD" id="SFLDS00019">
    <property type="entry name" value="Glutathione_Transferase_(cytos"/>
    <property type="match status" value="1"/>
</dbReference>
<dbReference type="Pfam" id="PF00043">
    <property type="entry name" value="GST_C"/>
    <property type="match status" value="1"/>
</dbReference>
<dbReference type="Pfam" id="PF13409">
    <property type="entry name" value="GST_N_2"/>
    <property type="match status" value="1"/>
</dbReference>
<comment type="caution">
    <text evidence="3">The sequence shown here is derived from an EMBL/GenBank/DDBJ whole genome shotgun (WGS) entry which is preliminary data.</text>
</comment>
<evidence type="ECO:0000313" key="4">
    <source>
        <dbReference type="Proteomes" id="UP000297706"/>
    </source>
</evidence>
<dbReference type="CDD" id="cd03205">
    <property type="entry name" value="GST_C_6"/>
    <property type="match status" value="1"/>
</dbReference>
<dbReference type="InterPro" id="IPR040079">
    <property type="entry name" value="Glutathione_S-Trfase"/>
</dbReference>
<organism evidence="3 4">
    <name type="scientific">Methylotenera oryzisoli</name>
    <dbReference type="NCBI Taxonomy" id="2080758"/>
    <lineage>
        <taxon>Bacteria</taxon>
        <taxon>Pseudomonadati</taxon>
        <taxon>Pseudomonadota</taxon>
        <taxon>Betaproteobacteria</taxon>
        <taxon>Nitrosomonadales</taxon>
        <taxon>Methylophilaceae</taxon>
        <taxon>Methylotenera</taxon>
    </lineage>
</organism>
<feature type="domain" description="GST C-terminal" evidence="2">
    <location>
        <begin position="83"/>
        <end position="204"/>
    </location>
</feature>
<dbReference type="PANTHER" id="PTHR43968">
    <property type="match status" value="1"/>
</dbReference>
<dbReference type="OrthoDB" id="8634103at2"/>
<dbReference type="SFLD" id="SFLDG00358">
    <property type="entry name" value="Main_(cytGST)"/>
    <property type="match status" value="1"/>
</dbReference>
<evidence type="ECO:0000259" key="2">
    <source>
        <dbReference type="PROSITE" id="PS50405"/>
    </source>
</evidence>
<dbReference type="GO" id="GO:0016740">
    <property type="term" value="F:transferase activity"/>
    <property type="evidence" value="ECO:0007669"/>
    <property type="project" value="UniProtKB-KW"/>
</dbReference>
<proteinExistence type="predicted"/>
<dbReference type="InterPro" id="IPR036282">
    <property type="entry name" value="Glutathione-S-Trfase_C_sf"/>
</dbReference>
<evidence type="ECO:0000259" key="1">
    <source>
        <dbReference type="PROSITE" id="PS50404"/>
    </source>
</evidence>
<dbReference type="InterPro" id="IPR004045">
    <property type="entry name" value="Glutathione_S-Trfase_N"/>
</dbReference>
<dbReference type="AlphaFoldDB" id="A0A4Y9VUE1"/>
<dbReference type="SUPFAM" id="SSF52833">
    <property type="entry name" value="Thioredoxin-like"/>
    <property type="match status" value="1"/>
</dbReference>